<reference evidence="1 2" key="1">
    <citation type="submission" date="2013-05" db="EMBL/GenBank/DDBJ databases">
        <title>Genome assembly of Chondromyces apiculatus DSM 436.</title>
        <authorList>
            <person name="Sharma G."/>
            <person name="Khatri I."/>
            <person name="Kaur C."/>
            <person name="Mayilraj S."/>
            <person name="Subramanian S."/>
        </authorList>
    </citation>
    <scope>NUCLEOTIDE SEQUENCE [LARGE SCALE GENOMIC DNA]</scope>
    <source>
        <strain evidence="1 2">DSM 436</strain>
    </source>
</reference>
<accession>A0A017TGQ4</accession>
<protein>
    <submittedName>
        <fullName evidence="1">Uncharacterized protein</fullName>
    </submittedName>
</protein>
<dbReference type="AlphaFoldDB" id="A0A017TGQ4"/>
<evidence type="ECO:0000313" key="1">
    <source>
        <dbReference type="EMBL" id="EYF07995.1"/>
    </source>
</evidence>
<comment type="caution">
    <text evidence="1">The sequence shown here is derived from an EMBL/GenBank/DDBJ whole genome shotgun (WGS) entry which is preliminary data.</text>
</comment>
<dbReference type="EMBL" id="ASRX01000006">
    <property type="protein sequence ID" value="EYF07995.1"/>
    <property type="molecule type" value="Genomic_DNA"/>
</dbReference>
<gene>
    <name evidence="1" type="ORF">CAP_7017</name>
</gene>
<organism evidence="1 2">
    <name type="scientific">Chondromyces apiculatus DSM 436</name>
    <dbReference type="NCBI Taxonomy" id="1192034"/>
    <lineage>
        <taxon>Bacteria</taxon>
        <taxon>Pseudomonadati</taxon>
        <taxon>Myxococcota</taxon>
        <taxon>Polyangia</taxon>
        <taxon>Polyangiales</taxon>
        <taxon>Polyangiaceae</taxon>
        <taxon>Chondromyces</taxon>
    </lineage>
</organism>
<evidence type="ECO:0000313" key="2">
    <source>
        <dbReference type="Proteomes" id="UP000019678"/>
    </source>
</evidence>
<sequence length="53" mass="5718">MDDADLPRAATLTYVPIKRPASRDAHRRVTGDALLGASCCRADGFAIMRQKSA</sequence>
<proteinExistence type="predicted"/>
<keyword evidence="2" id="KW-1185">Reference proteome</keyword>
<dbReference type="Proteomes" id="UP000019678">
    <property type="component" value="Unassembled WGS sequence"/>
</dbReference>
<name>A0A017TGQ4_9BACT</name>